<evidence type="ECO:0000256" key="2">
    <source>
        <dbReference type="ARBA" id="ARBA00022723"/>
    </source>
</evidence>
<feature type="domain" description="CENP-V/GFA" evidence="4">
    <location>
        <begin position="7"/>
        <end position="112"/>
    </location>
</feature>
<evidence type="ECO:0000313" key="6">
    <source>
        <dbReference type="Proteomes" id="UP000268844"/>
    </source>
</evidence>
<dbReference type="AlphaFoldDB" id="A0A447I8D3"/>
<reference evidence="5 6" key="1">
    <citation type="submission" date="2018-12" db="EMBL/GenBank/DDBJ databases">
        <authorList>
            <person name="Criscuolo A."/>
        </authorList>
    </citation>
    <scope>NUCLEOTIDE SEQUENCE [LARGE SCALE GENOMIC DNA]</scope>
    <source>
        <strain evidence="5">ACIP1116281</strain>
    </source>
</reference>
<keyword evidence="2" id="KW-0479">Metal-binding</keyword>
<dbReference type="Gene3D" id="2.170.150.70">
    <property type="match status" value="1"/>
</dbReference>
<evidence type="ECO:0000259" key="4">
    <source>
        <dbReference type="PROSITE" id="PS51891"/>
    </source>
</evidence>
<evidence type="ECO:0000256" key="1">
    <source>
        <dbReference type="ARBA" id="ARBA00005495"/>
    </source>
</evidence>
<dbReference type="InterPro" id="IPR006913">
    <property type="entry name" value="CENP-V/GFA"/>
</dbReference>
<dbReference type="PROSITE" id="PS51891">
    <property type="entry name" value="CENP_V_GFA"/>
    <property type="match status" value="1"/>
</dbReference>
<keyword evidence="6" id="KW-1185">Reference proteome</keyword>
<dbReference type="PANTHER" id="PTHR28620:SF1">
    <property type="entry name" value="CENP-V_GFA DOMAIN-CONTAINING PROTEIN"/>
    <property type="match status" value="1"/>
</dbReference>
<dbReference type="GO" id="GO:0016846">
    <property type="term" value="F:carbon-sulfur lyase activity"/>
    <property type="evidence" value="ECO:0007669"/>
    <property type="project" value="InterPro"/>
</dbReference>
<protein>
    <submittedName>
        <fullName evidence="5">Glutathione-dependent formaldehyde-activating enzyme</fullName>
    </submittedName>
</protein>
<keyword evidence="3" id="KW-0862">Zinc</keyword>
<dbReference type="Proteomes" id="UP000268844">
    <property type="component" value="Unassembled WGS sequence"/>
</dbReference>
<dbReference type="GO" id="GO:0046872">
    <property type="term" value="F:metal ion binding"/>
    <property type="evidence" value="ECO:0007669"/>
    <property type="project" value="UniProtKB-KW"/>
</dbReference>
<accession>A0A447I8D3</accession>
<dbReference type="SUPFAM" id="SSF51316">
    <property type="entry name" value="Mss4-like"/>
    <property type="match status" value="1"/>
</dbReference>
<dbReference type="InterPro" id="IPR052355">
    <property type="entry name" value="CENP-V-like"/>
</dbReference>
<organism evidence="5 6">
    <name type="scientific">Devosia equisanguinis</name>
    <dbReference type="NCBI Taxonomy" id="2490941"/>
    <lineage>
        <taxon>Bacteria</taxon>
        <taxon>Pseudomonadati</taxon>
        <taxon>Pseudomonadota</taxon>
        <taxon>Alphaproteobacteria</taxon>
        <taxon>Hyphomicrobiales</taxon>
        <taxon>Devosiaceae</taxon>
        <taxon>Devosia</taxon>
    </lineage>
</organism>
<dbReference type="OrthoDB" id="9805575at2"/>
<evidence type="ECO:0000313" key="5">
    <source>
        <dbReference type="EMBL" id="VDS03727.1"/>
    </source>
</evidence>
<name>A0A447I8D3_9HYPH</name>
<evidence type="ECO:0000256" key="3">
    <source>
        <dbReference type="ARBA" id="ARBA00022833"/>
    </source>
</evidence>
<sequence length="121" mass="13393">MDQHTSLTATCHCGAISITLKSAPAEITHCNCTLCRRYGVLWAYYPIAEVVVEARQPTDTYAWNGKNVDFHRCGTCGCITHWLPRKPTRTSMGINARLIEPGSLKNAEINYKDAAGTGLFF</sequence>
<gene>
    <name evidence="5" type="ORF">DEVEQU_00855</name>
</gene>
<comment type="similarity">
    <text evidence="1">Belongs to the Gfa family.</text>
</comment>
<dbReference type="InterPro" id="IPR011057">
    <property type="entry name" value="Mss4-like_sf"/>
</dbReference>
<proteinExistence type="inferred from homology"/>
<dbReference type="EMBL" id="UZWD01000014">
    <property type="protein sequence ID" value="VDS03727.1"/>
    <property type="molecule type" value="Genomic_DNA"/>
</dbReference>
<dbReference type="RefSeq" id="WP_126149330.1">
    <property type="nucleotide sequence ID" value="NZ_JBHTMH010000004.1"/>
</dbReference>
<dbReference type="Pfam" id="PF04828">
    <property type="entry name" value="GFA"/>
    <property type="match status" value="1"/>
</dbReference>
<dbReference type="PANTHER" id="PTHR28620">
    <property type="entry name" value="CENTROMERE PROTEIN V"/>
    <property type="match status" value="1"/>
</dbReference>